<dbReference type="EMBL" id="JASPKY010000698">
    <property type="protein sequence ID" value="KAK9686560.1"/>
    <property type="molecule type" value="Genomic_DNA"/>
</dbReference>
<comment type="caution">
    <text evidence="1">The sequence shown here is derived from an EMBL/GenBank/DDBJ whole genome shotgun (WGS) entry which is preliminary data.</text>
</comment>
<gene>
    <name evidence="1" type="ORF">QE152_g37097</name>
</gene>
<accession>A0AAW1IAV4</accession>
<reference evidence="1 2" key="1">
    <citation type="journal article" date="2024" name="BMC Genomics">
        <title>De novo assembly and annotation of Popillia japonica's genome with initial clues to its potential as an invasive pest.</title>
        <authorList>
            <person name="Cucini C."/>
            <person name="Boschi S."/>
            <person name="Funari R."/>
            <person name="Cardaioli E."/>
            <person name="Iannotti N."/>
            <person name="Marturano G."/>
            <person name="Paoli F."/>
            <person name="Bruttini M."/>
            <person name="Carapelli A."/>
            <person name="Frati F."/>
            <person name="Nardi F."/>
        </authorList>
    </citation>
    <scope>NUCLEOTIDE SEQUENCE [LARGE SCALE GENOMIC DNA]</scope>
    <source>
        <strain evidence="1">DMR45628</strain>
    </source>
</reference>
<evidence type="ECO:0000313" key="1">
    <source>
        <dbReference type="EMBL" id="KAK9686560.1"/>
    </source>
</evidence>
<dbReference type="AlphaFoldDB" id="A0AAW1IAV4"/>
<sequence>MWNIVNDLKGTESKPRRLVNEIYMDNEIITDPGQVARSFNNYFRDCALLLSRSGHTTSTTSSIPMNNKTMFLREMQEYEVLDILSSLKSRKSIPMNNKTMFLREMQEYEVLDILSSLKSRKSSGICGLDIDESLSWAEACTNIASKLNRVKFLGLDIDESLSWAEACTNIASKLNRSCYLFRSLRDLLDFDTLKIVYFSEIESRLRYGILLWGTSGSAGKVLVAQKRIIRTMAKVPYNEPCKPIYKRFKVLTVVNLYILAATSYIHGVKNNFPQNAHGYDTRNASILLPRHTLST</sequence>
<organism evidence="1 2">
    <name type="scientific">Popillia japonica</name>
    <name type="common">Japanese beetle</name>
    <dbReference type="NCBI Taxonomy" id="7064"/>
    <lineage>
        <taxon>Eukaryota</taxon>
        <taxon>Metazoa</taxon>
        <taxon>Ecdysozoa</taxon>
        <taxon>Arthropoda</taxon>
        <taxon>Hexapoda</taxon>
        <taxon>Insecta</taxon>
        <taxon>Pterygota</taxon>
        <taxon>Neoptera</taxon>
        <taxon>Endopterygota</taxon>
        <taxon>Coleoptera</taxon>
        <taxon>Polyphaga</taxon>
        <taxon>Scarabaeiformia</taxon>
        <taxon>Scarabaeidae</taxon>
        <taxon>Rutelinae</taxon>
        <taxon>Popillia</taxon>
    </lineage>
</organism>
<name>A0AAW1IAV4_POPJA</name>
<proteinExistence type="predicted"/>
<evidence type="ECO:0000313" key="2">
    <source>
        <dbReference type="Proteomes" id="UP001458880"/>
    </source>
</evidence>
<keyword evidence="2" id="KW-1185">Reference proteome</keyword>
<protein>
    <submittedName>
        <fullName evidence="1">Uncharacterized protein</fullName>
    </submittedName>
</protein>
<dbReference type="Proteomes" id="UP001458880">
    <property type="component" value="Unassembled WGS sequence"/>
</dbReference>